<keyword evidence="4 9" id="KW-1003">Cell membrane</keyword>
<evidence type="ECO:0000256" key="5">
    <source>
        <dbReference type="ARBA" id="ARBA00022519"/>
    </source>
</evidence>
<evidence type="ECO:0000313" key="13">
    <source>
        <dbReference type="EMBL" id="MCW2308216.1"/>
    </source>
</evidence>
<dbReference type="Gene3D" id="2.40.30.170">
    <property type="match status" value="1"/>
</dbReference>
<sequence>MAKPEKPVSQTIGRYLVAGFVAVALLAGGIGGWAAFAHISSAVVASGMVVVEGSAKEVQHREGGIVGEIRVKNGDRVKAGDLLVRLDETLLRANLEIIAAQLVDYEARMARLEAERDQRDSIDFPDHLLGAGVKPDAVKAVEGETTFFIARKSAVEGQLAQNREKIVQLNDQIVGLEAQRRSKREEIELIEKELEGLEELHKKGHVPVTRINALKRDAARLVGEERAFGSQIAVTKGQISETQLKLLQVERDFRESVLKELQDVQAKVAELRERRVAAQDQLNRSDIRAPVSGIVHELKVHTVGGVIQPGETFVKIIPIADSLVVDARISPVDIDQLQAGQPARVTFSAFNQRTTPQLSGKVKTISPDLSFDQATNTSYYTVRLDIADDELARLGELVLVPGMPAEVFITTGDRRVISYLVKPLADQFRRTFREQ</sequence>
<evidence type="ECO:0000256" key="1">
    <source>
        <dbReference type="ARBA" id="ARBA00004377"/>
    </source>
</evidence>
<name>A0ABT3HCS5_9HYPH</name>
<evidence type="ECO:0000256" key="6">
    <source>
        <dbReference type="ARBA" id="ARBA00022692"/>
    </source>
</evidence>
<protein>
    <recommendedName>
        <fullName evidence="9">Membrane fusion protein (MFP) family protein</fullName>
    </recommendedName>
</protein>
<dbReference type="Gene3D" id="2.40.50.100">
    <property type="match status" value="1"/>
</dbReference>
<evidence type="ECO:0000256" key="7">
    <source>
        <dbReference type="ARBA" id="ARBA00022989"/>
    </source>
</evidence>
<keyword evidence="6 9" id="KW-0812">Transmembrane</keyword>
<dbReference type="Pfam" id="PF25994">
    <property type="entry name" value="HH_AprE"/>
    <property type="match status" value="1"/>
</dbReference>
<dbReference type="PANTHER" id="PTHR30386:SF17">
    <property type="entry name" value="ALKALINE PROTEASE SECRETION PROTEIN APRE"/>
    <property type="match status" value="1"/>
</dbReference>
<evidence type="ECO:0000259" key="11">
    <source>
        <dbReference type="Pfam" id="PF25994"/>
    </source>
</evidence>
<evidence type="ECO:0000313" key="14">
    <source>
        <dbReference type="Proteomes" id="UP001209755"/>
    </source>
</evidence>
<dbReference type="SUPFAM" id="SSF111369">
    <property type="entry name" value="HlyD-like secretion proteins"/>
    <property type="match status" value="2"/>
</dbReference>
<evidence type="ECO:0000256" key="2">
    <source>
        <dbReference type="ARBA" id="ARBA00009477"/>
    </source>
</evidence>
<accession>A0ABT3HCS5</accession>
<comment type="subcellular location">
    <subcellularLocation>
        <location evidence="1 9">Cell inner membrane</location>
        <topology evidence="1 9">Single-pass membrane protein</topology>
    </subcellularLocation>
</comment>
<gene>
    <name evidence="13" type="ORF">M2319_002555</name>
</gene>
<feature type="coiled-coil region" evidence="10">
    <location>
        <begin position="254"/>
        <end position="288"/>
    </location>
</feature>
<reference evidence="14" key="1">
    <citation type="submission" date="2023-07" db="EMBL/GenBank/DDBJ databases">
        <title>Genome sequencing of Purple Non-Sulfur Bacteria from various extreme environments.</title>
        <authorList>
            <person name="Mayer M."/>
        </authorList>
    </citation>
    <scope>NUCLEOTIDE SEQUENCE [LARGE SCALE GENOMIC DNA]</scope>
    <source>
        <strain evidence="14">DSM 17935</strain>
    </source>
</reference>
<dbReference type="InterPro" id="IPR010129">
    <property type="entry name" value="T1SS_HlyD"/>
</dbReference>
<keyword evidence="10" id="KW-0175">Coiled coil</keyword>
<dbReference type="InterPro" id="IPR006144">
    <property type="entry name" value="Secretion_HlyD_CS"/>
</dbReference>
<dbReference type="RefSeq" id="WP_264601832.1">
    <property type="nucleotide sequence ID" value="NZ_JAOQNS010000006.1"/>
</dbReference>
<evidence type="ECO:0000256" key="8">
    <source>
        <dbReference type="ARBA" id="ARBA00023136"/>
    </source>
</evidence>
<comment type="similarity">
    <text evidence="2 9">Belongs to the membrane fusion protein (MFP) (TC 8.A.1) family.</text>
</comment>
<comment type="caution">
    <text evidence="13">The sequence shown here is derived from an EMBL/GenBank/DDBJ whole genome shotgun (WGS) entry which is preliminary data.</text>
</comment>
<evidence type="ECO:0000259" key="12">
    <source>
        <dbReference type="Pfam" id="PF26002"/>
    </source>
</evidence>
<dbReference type="EMBL" id="JAOQNS010000006">
    <property type="protein sequence ID" value="MCW2308216.1"/>
    <property type="molecule type" value="Genomic_DNA"/>
</dbReference>
<dbReference type="PRINTS" id="PR01490">
    <property type="entry name" value="RTXTOXIND"/>
</dbReference>
<dbReference type="Pfam" id="PF26002">
    <property type="entry name" value="Beta-barrel_AprE"/>
    <property type="match status" value="1"/>
</dbReference>
<dbReference type="Proteomes" id="UP001209755">
    <property type="component" value="Unassembled WGS sequence"/>
</dbReference>
<evidence type="ECO:0000256" key="9">
    <source>
        <dbReference type="RuleBase" id="RU365093"/>
    </source>
</evidence>
<dbReference type="InterPro" id="IPR050739">
    <property type="entry name" value="MFP"/>
</dbReference>
<keyword evidence="14" id="KW-1185">Reference proteome</keyword>
<evidence type="ECO:0000256" key="4">
    <source>
        <dbReference type="ARBA" id="ARBA00022475"/>
    </source>
</evidence>
<keyword evidence="8 9" id="KW-0472">Membrane</keyword>
<feature type="domain" description="AprE-like beta-barrel" evidence="12">
    <location>
        <begin position="323"/>
        <end position="412"/>
    </location>
</feature>
<evidence type="ECO:0000256" key="10">
    <source>
        <dbReference type="SAM" id="Coils"/>
    </source>
</evidence>
<dbReference type="InterPro" id="IPR058781">
    <property type="entry name" value="HH_AprE-like"/>
</dbReference>
<dbReference type="NCBIfam" id="TIGR01843">
    <property type="entry name" value="type_I_hlyD"/>
    <property type="match status" value="1"/>
</dbReference>
<keyword evidence="5 9" id="KW-0997">Cell inner membrane</keyword>
<feature type="domain" description="AprE-like long alpha-helical hairpin" evidence="11">
    <location>
        <begin position="92"/>
        <end position="281"/>
    </location>
</feature>
<dbReference type="PANTHER" id="PTHR30386">
    <property type="entry name" value="MEMBRANE FUSION SUBUNIT OF EMRAB-TOLC MULTIDRUG EFFLUX PUMP"/>
    <property type="match status" value="1"/>
</dbReference>
<keyword evidence="3 9" id="KW-0813">Transport</keyword>
<feature type="coiled-coil region" evidence="10">
    <location>
        <begin position="152"/>
        <end position="200"/>
    </location>
</feature>
<proteinExistence type="inferred from homology"/>
<keyword evidence="7 9" id="KW-1133">Transmembrane helix</keyword>
<organism evidence="13 14">
    <name type="scientific">Rhodobium gokarnense</name>
    <dbReference type="NCBI Taxonomy" id="364296"/>
    <lineage>
        <taxon>Bacteria</taxon>
        <taxon>Pseudomonadati</taxon>
        <taxon>Pseudomonadota</taxon>
        <taxon>Alphaproteobacteria</taxon>
        <taxon>Hyphomicrobiales</taxon>
        <taxon>Rhodobiaceae</taxon>
        <taxon>Rhodobium</taxon>
    </lineage>
</organism>
<feature type="transmembrane region" description="Helical" evidence="9">
    <location>
        <begin position="12"/>
        <end position="36"/>
    </location>
</feature>
<dbReference type="PROSITE" id="PS00543">
    <property type="entry name" value="HLYD_FAMILY"/>
    <property type="match status" value="1"/>
</dbReference>
<evidence type="ECO:0000256" key="3">
    <source>
        <dbReference type="ARBA" id="ARBA00022448"/>
    </source>
</evidence>
<dbReference type="InterPro" id="IPR058982">
    <property type="entry name" value="Beta-barrel_AprE"/>
</dbReference>